<dbReference type="EMBL" id="JACAZH010000008">
    <property type="protein sequence ID" value="KAF7361433.1"/>
    <property type="molecule type" value="Genomic_DNA"/>
</dbReference>
<comment type="caution">
    <text evidence="2">The sequence shown here is derived from an EMBL/GenBank/DDBJ whole genome shotgun (WGS) entry which is preliminary data.</text>
</comment>
<dbReference type="AlphaFoldDB" id="A0A8H6YKA0"/>
<keyword evidence="3" id="KW-1185">Reference proteome</keyword>
<gene>
    <name evidence="2" type="ORF">MSAN_01176400</name>
</gene>
<reference evidence="2" key="1">
    <citation type="submission" date="2020-05" db="EMBL/GenBank/DDBJ databases">
        <title>Mycena genomes resolve the evolution of fungal bioluminescence.</title>
        <authorList>
            <person name="Tsai I.J."/>
        </authorList>
    </citation>
    <scope>NUCLEOTIDE SEQUENCE</scope>
    <source>
        <strain evidence="2">160909Yilan</strain>
    </source>
</reference>
<sequence>MTGNPDTHRQPSSSPTTHSTPPKDSHEEAHAALSSKETKIHQQSNILPAKAYAADIEDDPDVRSEVKSATADTESHTNSTCLCKIQDEADPSSSTRRVSNTSFPGAVVCPCSERYNGGSGGVGAGTGLNSMIFHHSVVNIHISGGRGGNGGAASFVGGDGGTGQAPTFSFRRWLLRFSPRGPPQARIVGIPLPS</sequence>
<dbReference type="Proteomes" id="UP000623467">
    <property type="component" value="Unassembled WGS sequence"/>
</dbReference>
<feature type="region of interest" description="Disordered" evidence="1">
    <location>
        <begin position="1"/>
        <end position="77"/>
    </location>
</feature>
<evidence type="ECO:0000256" key="1">
    <source>
        <dbReference type="SAM" id="MobiDB-lite"/>
    </source>
</evidence>
<evidence type="ECO:0000313" key="3">
    <source>
        <dbReference type="Proteomes" id="UP000623467"/>
    </source>
</evidence>
<name>A0A8H6YKA0_9AGAR</name>
<evidence type="ECO:0000313" key="2">
    <source>
        <dbReference type="EMBL" id="KAF7361433.1"/>
    </source>
</evidence>
<feature type="compositionally biased region" description="Basic and acidic residues" evidence="1">
    <location>
        <begin position="21"/>
        <end position="40"/>
    </location>
</feature>
<proteinExistence type="predicted"/>
<feature type="compositionally biased region" description="Low complexity" evidence="1">
    <location>
        <begin position="11"/>
        <end position="20"/>
    </location>
</feature>
<accession>A0A8H6YKA0</accession>
<organism evidence="2 3">
    <name type="scientific">Mycena sanguinolenta</name>
    <dbReference type="NCBI Taxonomy" id="230812"/>
    <lineage>
        <taxon>Eukaryota</taxon>
        <taxon>Fungi</taxon>
        <taxon>Dikarya</taxon>
        <taxon>Basidiomycota</taxon>
        <taxon>Agaricomycotina</taxon>
        <taxon>Agaricomycetes</taxon>
        <taxon>Agaricomycetidae</taxon>
        <taxon>Agaricales</taxon>
        <taxon>Marasmiineae</taxon>
        <taxon>Mycenaceae</taxon>
        <taxon>Mycena</taxon>
    </lineage>
</organism>
<protein>
    <submittedName>
        <fullName evidence="2">Uncharacterized protein</fullName>
    </submittedName>
</protein>